<dbReference type="Gene3D" id="1.25.40.10">
    <property type="entry name" value="Tetratricopeptide repeat domain"/>
    <property type="match status" value="2"/>
</dbReference>
<dbReference type="InterPro" id="IPR002885">
    <property type="entry name" value="PPR_rpt"/>
</dbReference>
<dbReference type="GO" id="GO:0003723">
    <property type="term" value="F:RNA binding"/>
    <property type="evidence" value="ECO:0007669"/>
    <property type="project" value="InterPro"/>
</dbReference>
<organism evidence="3 4">
    <name type="scientific">Hibiscus syriacus</name>
    <name type="common">Rose of Sharon</name>
    <dbReference type="NCBI Taxonomy" id="106335"/>
    <lineage>
        <taxon>Eukaryota</taxon>
        <taxon>Viridiplantae</taxon>
        <taxon>Streptophyta</taxon>
        <taxon>Embryophyta</taxon>
        <taxon>Tracheophyta</taxon>
        <taxon>Spermatophyta</taxon>
        <taxon>Magnoliopsida</taxon>
        <taxon>eudicotyledons</taxon>
        <taxon>Gunneridae</taxon>
        <taxon>Pentapetalae</taxon>
        <taxon>rosids</taxon>
        <taxon>malvids</taxon>
        <taxon>Malvales</taxon>
        <taxon>Malvaceae</taxon>
        <taxon>Malvoideae</taxon>
        <taxon>Hibiscus</taxon>
    </lineage>
</organism>
<evidence type="ECO:0008006" key="5">
    <source>
        <dbReference type="Google" id="ProtNLM"/>
    </source>
</evidence>
<evidence type="ECO:0000313" key="3">
    <source>
        <dbReference type="EMBL" id="KAE8661772.1"/>
    </source>
</evidence>
<dbReference type="PROSITE" id="PS51375">
    <property type="entry name" value="PPR"/>
    <property type="match status" value="1"/>
</dbReference>
<name>A0A6A2WMZ3_HIBSY</name>
<protein>
    <recommendedName>
        <fullName evidence="5">Pentatricopeptide repeat-containing protein</fullName>
    </recommendedName>
</protein>
<reference evidence="3" key="1">
    <citation type="submission" date="2019-09" db="EMBL/GenBank/DDBJ databases">
        <title>Draft genome information of white flower Hibiscus syriacus.</title>
        <authorList>
            <person name="Kim Y.-M."/>
        </authorList>
    </citation>
    <scope>NUCLEOTIDE SEQUENCE [LARGE SCALE GENOMIC DNA]</scope>
    <source>
        <strain evidence="3">YM2019G1</strain>
    </source>
</reference>
<keyword evidence="1" id="KW-0677">Repeat</keyword>
<accession>A0A6A2WMZ3</accession>
<dbReference type="GO" id="GO:0009451">
    <property type="term" value="P:RNA modification"/>
    <property type="evidence" value="ECO:0007669"/>
    <property type="project" value="InterPro"/>
</dbReference>
<dbReference type="NCBIfam" id="TIGR00756">
    <property type="entry name" value="PPR"/>
    <property type="match status" value="2"/>
</dbReference>
<dbReference type="AlphaFoldDB" id="A0A6A2WMZ3"/>
<dbReference type="Pfam" id="PF13041">
    <property type="entry name" value="PPR_2"/>
    <property type="match status" value="1"/>
</dbReference>
<evidence type="ECO:0000256" key="2">
    <source>
        <dbReference type="PROSITE-ProRule" id="PRU00708"/>
    </source>
</evidence>
<dbReference type="EMBL" id="VEPZ02001719">
    <property type="protein sequence ID" value="KAE8661772.1"/>
    <property type="molecule type" value="Genomic_DNA"/>
</dbReference>
<dbReference type="InterPro" id="IPR046960">
    <property type="entry name" value="PPR_At4g14850-like_plant"/>
</dbReference>
<dbReference type="Pfam" id="PF01535">
    <property type="entry name" value="PPR"/>
    <property type="match status" value="2"/>
</dbReference>
<dbReference type="PANTHER" id="PTHR24015">
    <property type="entry name" value="OS07G0578800 PROTEIN-RELATED"/>
    <property type="match status" value="1"/>
</dbReference>
<evidence type="ECO:0000256" key="1">
    <source>
        <dbReference type="ARBA" id="ARBA00022737"/>
    </source>
</evidence>
<feature type="repeat" description="PPR" evidence="2">
    <location>
        <begin position="178"/>
        <end position="212"/>
    </location>
</feature>
<keyword evidence="4" id="KW-1185">Reference proteome</keyword>
<dbReference type="Proteomes" id="UP000436088">
    <property type="component" value="Unassembled WGS sequence"/>
</dbReference>
<proteinExistence type="predicted"/>
<gene>
    <name evidence="3" type="ORF">F3Y22_tig00113724pilonHSYRG00270</name>
</gene>
<sequence length="234" mass="26079">MEEAVKLFDEMPEPTVTSWNTMIHGFNYNRLFESSWLWSRKMCHSGSEPDEISYRSVLSACVAMQRTRFGKQLFLMPNGFTFSSVLTACAALNEVGIGKEVQGWIVKCGAEDVFVGTALIDLYVKCGGMDEAVKTFSWMPMLNVASWTAIISGFVQTDGCVNALELFKEMRYVNVEINSYTATAVISACAKLNMIEEAMQIHSLIIKSGFFMHSVIQAALVNMYSKIGFANMSE</sequence>
<comment type="caution">
    <text evidence="3">The sequence shown here is derived from an EMBL/GenBank/DDBJ whole genome shotgun (WGS) entry which is preliminary data.</text>
</comment>
<evidence type="ECO:0000313" key="4">
    <source>
        <dbReference type="Proteomes" id="UP000436088"/>
    </source>
</evidence>
<dbReference type="InterPro" id="IPR011990">
    <property type="entry name" value="TPR-like_helical_dom_sf"/>
</dbReference>